<dbReference type="AlphaFoldDB" id="A0AAX3YUR7"/>
<evidence type="ECO:0000256" key="1">
    <source>
        <dbReference type="SAM" id="MobiDB-lite"/>
    </source>
</evidence>
<protein>
    <submittedName>
        <fullName evidence="3">Uncharacterized protein</fullName>
    </submittedName>
</protein>
<geneLocation type="plasmid" evidence="3 6">
    <name>pRho-VOC14-L</name>
</geneLocation>
<keyword evidence="5" id="KW-1185">Reference proteome</keyword>
<evidence type="ECO:0000313" key="3">
    <source>
        <dbReference type="EMBL" id="WLF51804.1"/>
    </source>
</evidence>
<dbReference type="EMBL" id="JAPWIS010000025">
    <property type="protein sequence ID" value="MCZ4588764.1"/>
    <property type="molecule type" value="Genomic_DNA"/>
</dbReference>
<evidence type="ECO:0000313" key="4">
    <source>
        <dbReference type="EMBL" id="WLF52399.1"/>
    </source>
</evidence>
<organism evidence="3 6">
    <name type="scientific">Rhodococcus opacus</name>
    <name type="common">Nocardia opaca</name>
    <dbReference type="NCBI Taxonomy" id="37919"/>
    <lineage>
        <taxon>Bacteria</taxon>
        <taxon>Bacillati</taxon>
        <taxon>Actinomycetota</taxon>
        <taxon>Actinomycetes</taxon>
        <taxon>Mycobacteriales</taxon>
        <taxon>Nocardiaceae</taxon>
        <taxon>Rhodococcus</taxon>
    </lineage>
</organism>
<dbReference type="RefSeq" id="WP_206016545.1">
    <property type="nucleotide sequence ID" value="NZ_CP130956.1"/>
</dbReference>
<evidence type="ECO:0000313" key="6">
    <source>
        <dbReference type="Proteomes" id="UP001231166"/>
    </source>
</evidence>
<feature type="compositionally biased region" description="Polar residues" evidence="1">
    <location>
        <begin position="1"/>
        <end position="13"/>
    </location>
</feature>
<gene>
    <name evidence="2" type="ORF">O4328_34820</name>
    <name evidence="3" type="ORF">Q5707_40735</name>
    <name evidence="4" type="ORF">Q5707_44260</name>
</gene>
<proteinExistence type="predicted"/>
<dbReference type="Proteomes" id="UP001066327">
    <property type="component" value="Unassembled WGS sequence"/>
</dbReference>
<reference evidence="3" key="2">
    <citation type="submission" date="2023-07" db="EMBL/GenBank/DDBJ databases">
        <title>Genomic analysis of Rhodococcus opacus VOC-14 with glycol ethers degradation activity.</title>
        <authorList>
            <person name="Narkevich D.A."/>
            <person name="Hlushen A.M."/>
            <person name="Akhremchuk A.E."/>
            <person name="Sikolenko M.A."/>
            <person name="Valentovich L.N."/>
        </authorList>
    </citation>
    <scope>NUCLEOTIDE SEQUENCE</scope>
    <source>
        <strain evidence="3">VOC-14</strain>
        <plasmid evidence="3">pRho-VOC14-L</plasmid>
    </source>
</reference>
<accession>A0AAX3YUR7</accession>
<keyword evidence="3" id="KW-0614">Plasmid</keyword>
<reference evidence="2" key="1">
    <citation type="submission" date="2022-12" db="EMBL/GenBank/DDBJ databases">
        <authorList>
            <person name="Krivoruchko A.V."/>
            <person name="Elkin A."/>
        </authorList>
    </citation>
    <scope>NUCLEOTIDE SEQUENCE</scope>
    <source>
        <strain evidence="2">IEGM 249</strain>
    </source>
</reference>
<dbReference type="EMBL" id="CP130956">
    <property type="protein sequence ID" value="WLF52399.1"/>
    <property type="molecule type" value="Genomic_DNA"/>
</dbReference>
<dbReference type="EMBL" id="CP130956">
    <property type="protein sequence ID" value="WLF51804.1"/>
    <property type="molecule type" value="Genomic_DNA"/>
</dbReference>
<evidence type="ECO:0000313" key="2">
    <source>
        <dbReference type="EMBL" id="MCZ4588764.1"/>
    </source>
</evidence>
<sequence>MCTVVSATPSSKDASLVPVGPASIPSPRARYIATVGPTSRLLAPGQSARKTVGRIQFRECSVGGGLRAARRRRRSIEDAGPDPSLIGIY</sequence>
<feature type="region of interest" description="Disordered" evidence="1">
    <location>
        <begin position="1"/>
        <end position="20"/>
    </location>
</feature>
<name>A0AAX3YUR7_RHOOP</name>
<dbReference type="Proteomes" id="UP001231166">
    <property type="component" value="Plasmid pRho-VOC14-L"/>
</dbReference>
<evidence type="ECO:0000313" key="5">
    <source>
        <dbReference type="Proteomes" id="UP001066327"/>
    </source>
</evidence>